<sequence>MGFSARLVNMANGSYYNANFKVACVDARHEMLLKCLAGARTDIIVGREFDHVLLGATGAADDHSLQELDTSTLNLQVSCNFLSDLP</sequence>
<accession>A0ACC0W7W9</accession>
<proteinExistence type="predicted"/>
<name>A0ACC0W7W9_9STRA</name>
<dbReference type="Proteomes" id="UP001163321">
    <property type="component" value="Chromosome 3"/>
</dbReference>
<protein>
    <submittedName>
        <fullName evidence="1">Uncharacterized protein</fullName>
    </submittedName>
</protein>
<reference evidence="1 2" key="1">
    <citation type="journal article" date="2022" name="bioRxiv">
        <title>The genome of the oomycete Peronosclerospora sorghi, a cosmopolitan pathogen of maize and sorghum, is inflated with dispersed pseudogenes.</title>
        <authorList>
            <person name="Fletcher K."/>
            <person name="Martin F."/>
            <person name="Isakeit T."/>
            <person name="Cavanaugh K."/>
            <person name="Magill C."/>
            <person name="Michelmore R."/>
        </authorList>
    </citation>
    <scope>NUCLEOTIDE SEQUENCE [LARGE SCALE GENOMIC DNA]</scope>
    <source>
        <strain evidence="1">P6</strain>
    </source>
</reference>
<gene>
    <name evidence="1" type="ORF">PsorP6_008072</name>
</gene>
<dbReference type="EMBL" id="CM047582">
    <property type="protein sequence ID" value="KAI9914657.1"/>
    <property type="molecule type" value="Genomic_DNA"/>
</dbReference>
<keyword evidence="2" id="KW-1185">Reference proteome</keyword>
<comment type="caution">
    <text evidence="1">The sequence shown here is derived from an EMBL/GenBank/DDBJ whole genome shotgun (WGS) entry which is preliminary data.</text>
</comment>
<organism evidence="1 2">
    <name type="scientific">Peronosclerospora sorghi</name>
    <dbReference type="NCBI Taxonomy" id="230839"/>
    <lineage>
        <taxon>Eukaryota</taxon>
        <taxon>Sar</taxon>
        <taxon>Stramenopiles</taxon>
        <taxon>Oomycota</taxon>
        <taxon>Peronosporomycetes</taxon>
        <taxon>Peronosporales</taxon>
        <taxon>Peronosporaceae</taxon>
        <taxon>Peronosclerospora</taxon>
    </lineage>
</organism>
<evidence type="ECO:0000313" key="1">
    <source>
        <dbReference type="EMBL" id="KAI9914657.1"/>
    </source>
</evidence>
<evidence type="ECO:0000313" key="2">
    <source>
        <dbReference type="Proteomes" id="UP001163321"/>
    </source>
</evidence>